<organism evidence="1 2">
    <name type="scientific">Zizania palustris</name>
    <name type="common">Northern wild rice</name>
    <dbReference type="NCBI Taxonomy" id="103762"/>
    <lineage>
        <taxon>Eukaryota</taxon>
        <taxon>Viridiplantae</taxon>
        <taxon>Streptophyta</taxon>
        <taxon>Embryophyta</taxon>
        <taxon>Tracheophyta</taxon>
        <taxon>Spermatophyta</taxon>
        <taxon>Magnoliopsida</taxon>
        <taxon>Liliopsida</taxon>
        <taxon>Poales</taxon>
        <taxon>Poaceae</taxon>
        <taxon>BOP clade</taxon>
        <taxon>Oryzoideae</taxon>
        <taxon>Oryzeae</taxon>
        <taxon>Zizaniinae</taxon>
        <taxon>Zizania</taxon>
    </lineage>
</organism>
<dbReference type="OrthoDB" id="10593172at2759"/>
<reference evidence="1" key="1">
    <citation type="journal article" date="2021" name="bioRxiv">
        <title>Whole Genome Assembly and Annotation of Northern Wild Rice, Zizania palustris L., Supports a Whole Genome Duplication in the Zizania Genus.</title>
        <authorList>
            <person name="Haas M."/>
            <person name="Kono T."/>
            <person name="Macchietto M."/>
            <person name="Millas R."/>
            <person name="McGilp L."/>
            <person name="Shao M."/>
            <person name="Duquette J."/>
            <person name="Hirsch C.N."/>
            <person name="Kimball J."/>
        </authorList>
    </citation>
    <scope>NUCLEOTIDE SEQUENCE</scope>
    <source>
        <tissue evidence="1">Fresh leaf tissue</tissue>
    </source>
</reference>
<comment type="caution">
    <text evidence="1">The sequence shown here is derived from an EMBL/GenBank/DDBJ whole genome shotgun (WGS) entry which is preliminary data.</text>
</comment>
<dbReference type="EMBL" id="JAAALK010000282">
    <property type="protein sequence ID" value="KAG8078548.1"/>
    <property type="molecule type" value="Genomic_DNA"/>
</dbReference>
<evidence type="ECO:0000313" key="2">
    <source>
        <dbReference type="Proteomes" id="UP000729402"/>
    </source>
</evidence>
<gene>
    <name evidence="1" type="ORF">GUJ93_ZPchr0007g3508</name>
</gene>
<keyword evidence="2" id="KW-1185">Reference proteome</keyword>
<accession>A0A8J5TCN8</accession>
<name>A0A8J5TCN8_ZIZPA</name>
<proteinExistence type="predicted"/>
<reference evidence="1" key="2">
    <citation type="submission" date="2021-02" db="EMBL/GenBank/DDBJ databases">
        <authorList>
            <person name="Kimball J.A."/>
            <person name="Haas M.W."/>
            <person name="Macchietto M."/>
            <person name="Kono T."/>
            <person name="Duquette J."/>
            <person name="Shao M."/>
        </authorList>
    </citation>
    <scope>NUCLEOTIDE SEQUENCE</scope>
    <source>
        <tissue evidence="1">Fresh leaf tissue</tissue>
    </source>
</reference>
<protein>
    <submittedName>
        <fullName evidence="1">Uncharacterized protein</fullName>
    </submittedName>
</protein>
<evidence type="ECO:0000313" key="1">
    <source>
        <dbReference type="EMBL" id="KAG8078548.1"/>
    </source>
</evidence>
<sequence length="117" mass="12886">MVLPLHQRARLMETLRTLSYNVRTNPNVNILRNVGGRTLDLSLLVAACPKIESLALDFLEVVTSDSQSTMELTSHTLKSLFAKSVGVDKIILDADNLEVLNLNALNLDFLSSLGRAH</sequence>
<dbReference type="Proteomes" id="UP000729402">
    <property type="component" value="Unassembled WGS sequence"/>
</dbReference>
<dbReference type="AlphaFoldDB" id="A0A8J5TCN8"/>